<dbReference type="Proteomes" id="UP001273136">
    <property type="component" value="Unassembled WGS sequence"/>
</dbReference>
<keyword evidence="2" id="KW-0004">4Fe-4S</keyword>
<accession>A0AAE4SAR9</accession>
<keyword evidence="9" id="KW-1185">Reference proteome</keyword>
<keyword evidence="6 8" id="KW-0456">Lyase</keyword>
<name>A0AAE4SAR9_9EURY</name>
<evidence type="ECO:0000256" key="5">
    <source>
        <dbReference type="ARBA" id="ARBA00023014"/>
    </source>
</evidence>
<evidence type="ECO:0000256" key="2">
    <source>
        <dbReference type="ARBA" id="ARBA00022485"/>
    </source>
</evidence>
<dbReference type="NCBIfam" id="TIGR00722">
    <property type="entry name" value="ttdA_fumA_fumB"/>
    <property type="match status" value="1"/>
</dbReference>
<evidence type="ECO:0000256" key="1">
    <source>
        <dbReference type="ARBA" id="ARBA00008876"/>
    </source>
</evidence>
<organism evidence="8 9">
    <name type="scientific">Methanorbis furvi</name>
    <dbReference type="NCBI Taxonomy" id="3028299"/>
    <lineage>
        <taxon>Archaea</taxon>
        <taxon>Methanobacteriati</taxon>
        <taxon>Methanobacteriota</taxon>
        <taxon>Stenosarchaea group</taxon>
        <taxon>Methanomicrobia</taxon>
        <taxon>Methanomicrobiales</taxon>
        <taxon>Methanocorpusculaceae</taxon>
        <taxon>Methanorbis</taxon>
    </lineage>
</organism>
<comment type="similarity">
    <text evidence="1">Belongs to the class-I fumarase family.</text>
</comment>
<dbReference type="InterPro" id="IPR051208">
    <property type="entry name" value="Class-I_Fumarase/Tartrate_DH"/>
</dbReference>
<dbReference type="GO" id="GO:0008730">
    <property type="term" value="F:L(+)-tartrate dehydratase activity"/>
    <property type="evidence" value="ECO:0007669"/>
    <property type="project" value="UniProtKB-EC"/>
</dbReference>
<sequence>MNSLLFERLASAVAEATRDAEIFLPSDVEAALKNAAEAETSPVARGELANILENLNKAKSLSVPICQDTGIPVVYLTVPPTVPVTKELYDAVAEGIRRATVSVPLRPNAVDPISRHNSGDNTGAGLPPIHILPGDTLRVTVLPKGAGSENMSQIKMMLPSQTAEIPKFVVDVVMAAGARPCPPIVVGVGIGGTFDGAAALAKEALLERIDVMDAYEQELCDAINTLGIGPMGLGGDTTALAVKVKRGFCHTASLPVAVNIQCWCCRRGIREVEL</sequence>
<dbReference type="RefSeq" id="WP_338094695.1">
    <property type="nucleotide sequence ID" value="NZ_JAWDKA010000008.1"/>
</dbReference>
<keyword evidence="3" id="KW-0479">Metal-binding</keyword>
<evidence type="ECO:0000256" key="6">
    <source>
        <dbReference type="ARBA" id="ARBA00023239"/>
    </source>
</evidence>
<keyword evidence="4" id="KW-0408">Iron</keyword>
<dbReference type="PANTHER" id="PTHR30389">
    <property type="entry name" value="FUMARATE HYDRATASE-RELATED"/>
    <property type="match status" value="1"/>
</dbReference>
<evidence type="ECO:0000256" key="4">
    <source>
        <dbReference type="ARBA" id="ARBA00023004"/>
    </source>
</evidence>
<evidence type="ECO:0000259" key="7">
    <source>
        <dbReference type="Pfam" id="PF05681"/>
    </source>
</evidence>
<dbReference type="PANTHER" id="PTHR30389:SF17">
    <property type="entry name" value="L(+)-TARTRATE DEHYDRATASE SUBUNIT ALPHA-RELATED"/>
    <property type="match status" value="1"/>
</dbReference>
<dbReference type="EMBL" id="JAWDKA010000008">
    <property type="protein sequence ID" value="MDV0442279.1"/>
    <property type="molecule type" value="Genomic_DNA"/>
</dbReference>
<dbReference type="EC" id="4.2.1.32" evidence="8"/>
<protein>
    <submittedName>
        <fullName evidence="8">L(+)-tartrate dehydratase subunit alpha</fullName>
        <ecNumber evidence="8">4.2.1.32</ecNumber>
    </submittedName>
</protein>
<evidence type="ECO:0000313" key="8">
    <source>
        <dbReference type="EMBL" id="MDV0442279.1"/>
    </source>
</evidence>
<feature type="domain" description="Fe-S hydro-lyase tartrate dehydratase alpha-type catalytic" evidence="7">
    <location>
        <begin position="11"/>
        <end position="268"/>
    </location>
</feature>
<dbReference type="NCBIfam" id="NF004885">
    <property type="entry name" value="PRK06246.1"/>
    <property type="match status" value="1"/>
</dbReference>
<proteinExistence type="inferred from homology"/>
<evidence type="ECO:0000313" key="9">
    <source>
        <dbReference type="Proteomes" id="UP001273136"/>
    </source>
</evidence>
<keyword evidence="5" id="KW-0411">Iron-sulfur</keyword>
<gene>
    <name evidence="8" type="primary">ttdA</name>
    <name evidence="8" type="ORF">McpAg1_15130</name>
</gene>
<comment type="caution">
    <text evidence="8">The sequence shown here is derived from an EMBL/GenBank/DDBJ whole genome shotgun (WGS) entry which is preliminary data.</text>
</comment>
<dbReference type="GO" id="GO:0046872">
    <property type="term" value="F:metal ion binding"/>
    <property type="evidence" value="ECO:0007669"/>
    <property type="project" value="UniProtKB-KW"/>
</dbReference>
<dbReference type="GO" id="GO:0051539">
    <property type="term" value="F:4 iron, 4 sulfur cluster binding"/>
    <property type="evidence" value="ECO:0007669"/>
    <property type="project" value="UniProtKB-KW"/>
</dbReference>
<reference evidence="8" key="1">
    <citation type="submission" date="2023-06" db="EMBL/GenBank/DDBJ databases">
        <title>Genome sequence of Methancorpusculaceae sp. Ag1.</title>
        <authorList>
            <person name="Protasov E."/>
            <person name="Platt K."/>
            <person name="Poehlein A."/>
            <person name="Daniel R."/>
            <person name="Brune A."/>
        </authorList>
    </citation>
    <scope>NUCLEOTIDE SEQUENCE</scope>
    <source>
        <strain evidence="8">Ag1</strain>
    </source>
</reference>
<dbReference type="InterPro" id="IPR004646">
    <property type="entry name" value="Fe-S_hydro-lyase_TtdA-typ_cat"/>
</dbReference>
<evidence type="ECO:0000256" key="3">
    <source>
        <dbReference type="ARBA" id="ARBA00022723"/>
    </source>
</evidence>
<dbReference type="AlphaFoldDB" id="A0AAE4SAR9"/>
<dbReference type="Pfam" id="PF05681">
    <property type="entry name" value="Fumerase"/>
    <property type="match status" value="1"/>
</dbReference>